<dbReference type="InterPro" id="IPR003675">
    <property type="entry name" value="Rce1/LyrA-like_dom"/>
</dbReference>
<evidence type="ECO:0000259" key="2">
    <source>
        <dbReference type="Pfam" id="PF02517"/>
    </source>
</evidence>
<dbReference type="GO" id="GO:0004175">
    <property type="term" value="F:endopeptidase activity"/>
    <property type="evidence" value="ECO:0007669"/>
    <property type="project" value="UniProtKB-ARBA"/>
</dbReference>
<dbReference type="EMBL" id="CP001868">
    <property type="protein sequence ID" value="AFK18504.1"/>
    <property type="molecule type" value="Genomic_DNA"/>
</dbReference>
<feature type="transmembrane region" description="Helical" evidence="1">
    <location>
        <begin position="173"/>
        <end position="192"/>
    </location>
</feature>
<evidence type="ECO:0000256" key="1">
    <source>
        <dbReference type="SAM" id="Phobius"/>
    </source>
</evidence>
<dbReference type="EMBL" id="AOLO01000007">
    <property type="protein sequence ID" value="EMA02223.1"/>
    <property type="molecule type" value="Genomic_DNA"/>
</dbReference>
<proteinExistence type="predicted"/>
<feature type="transmembrane region" description="Helical" evidence="1">
    <location>
        <begin position="198"/>
        <end position="218"/>
    </location>
</feature>
<evidence type="ECO:0000313" key="3">
    <source>
        <dbReference type="EMBL" id="AFK18504.1"/>
    </source>
</evidence>
<dbReference type="EMBL" id="CP007551">
    <property type="protein sequence ID" value="AHZ22116.1"/>
    <property type="molecule type" value="Genomic_DNA"/>
</dbReference>
<organism evidence="3 7">
    <name type="scientific">Haloferax mediterranei (strain ATCC 33500 / DSM 1411 / JCM 8866 / NBRC 14739 / NCIMB 2177 / R-4)</name>
    <name type="common">Halobacterium mediterranei</name>
    <dbReference type="NCBI Taxonomy" id="523841"/>
    <lineage>
        <taxon>Archaea</taxon>
        <taxon>Methanobacteriati</taxon>
        <taxon>Methanobacteriota</taxon>
        <taxon>Stenosarchaea group</taxon>
        <taxon>Halobacteria</taxon>
        <taxon>Halobacteriales</taxon>
        <taxon>Haloferacaceae</taxon>
        <taxon>Haloferax</taxon>
    </lineage>
</organism>
<reference evidence="6 10" key="6">
    <citation type="submission" date="2019-04" db="EMBL/GenBank/DDBJ databases">
        <title>Methylomes of two halophilic Archaea, Haloarcula marismortui and Haloferax mediterranei.</title>
        <authorList>
            <person name="DasSarma S."/>
            <person name="DasSarma P."/>
            <person name="DasSarma S."/>
            <person name="Fomenkov A."/>
            <person name="Vincze T."/>
            <person name="Anton B.P."/>
            <person name="Roberts R.J."/>
        </authorList>
    </citation>
    <scope>NUCLEOTIDE SEQUENCE [LARGE SCALE GENOMIC DNA]</scope>
    <source>
        <strain evidence="6">ATCC 33500</strain>
        <strain evidence="10">ATCC 33500 / DSM 1411 / JCM 8866 / NBRC 14739 / NCIMB 2177 / R-4</strain>
    </source>
</reference>
<dbReference type="OrthoDB" id="275779at2157"/>
<sequence>MAAEVDRSPSTRTSVPARLRAIAVALVTVAVALFLGTVFTIAVFVLLLSLGLVLDTTTSVFVVAALLPSQLAFAGVGLLAMLALLGSVSVRTPTRGDLVWVALGLGGSFAAVAVLVIISTVVDLGPLQSAVGEAATVDPELLVALAVLSILVIAPAEEFLFRGAIQGRLRKNFGPFGAIGIASAIFASLHVFNFIGGGIVVLVPVAVLFLVGVVLGYVYERTGNLVVPIAVHALYNATLFLSAFVTV</sequence>
<feature type="transmembrane region" description="Helical" evidence="1">
    <location>
        <begin position="98"/>
        <end position="121"/>
    </location>
</feature>
<feature type="transmembrane region" description="Helical" evidence="1">
    <location>
        <begin position="225"/>
        <end position="245"/>
    </location>
</feature>
<keyword evidence="6" id="KW-0482">Metalloprotease</keyword>
<gene>
    <name evidence="3" type="ordered locus">HFX_0781</name>
    <name evidence="4" type="ORF">BM92_05335</name>
    <name evidence="5" type="ORF">C439_06570</name>
    <name evidence="6" type="ORF">E6P09_06935</name>
</gene>
<dbReference type="Proteomes" id="UP000006469">
    <property type="component" value="Chromosome"/>
</dbReference>
<dbReference type="HOGENOM" id="CLU_073769_0_0_2"/>
<feature type="transmembrane region" description="Helical" evidence="1">
    <location>
        <begin position="60"/>
        <end position="86"/>
    </location>
</feature>
<reference evidence="3" key="5">
    <citation type="submission" date="2014-05" db="EMBL/GenBank/DDBJ databases">
        <authorList>
            <person name="Wang L."/>
            <person name="Yang H."/>
            <person name="Xiang H."/>
        </authorList>
    </citation>
    <scope>NUCLEOTIDE SEQUENCE</scope>
    <source>
        <strain evidence="3">CGMCC 1.2087</strain>
    </source>
</reference>
<keyword evidence="6" id="KW-0378">Hydrolase</keyword>
<evidence type="ECO:0000313" key="9">
    <source>
        <dbReference type="Proteomes" id="UP000027075"/>
    </source>
</evidence>
<keyword evidence="6" id="KW-0645">Protease</keyword>
<accession>I3R2P4</accession>
<dbReference type="PATRIC" id="fig|523841.21.peg.1326"/>
<dbReference type="Pfam" id="PF02517">
    <property type="entry name" value="Rce1-like"/>
    <property type="match status" value="1"/>
</dbReference>
<evidence type="ECO:0000313" key="4">
    <source>
        <dbReference type="EMBL" id="AHZ22116.1"/>
    </source>
</evidence>
<evidence type="ECO:0000313" key="8">
    <source>
        <dbReference type="Proteomes" id="UP000011603"/>
    </source>
</evidence>
<keyword evidence="1" id="KW-0812">Transmembrane</keyword>
<dbReference type="EMBL" id="CP039139">
    <property type="protein sequence ID" value="QCQ75008.1"/>
    <property type="molecule type" value="Genomic_DNA"/>
</dbReference>
<feature type="domain" description="CAAX prenyl protease 2/Lysostaphin resistance protein A-like" evidence="2">
    <location>
        <begin position="141"/>
        <end position="237"/>
    </location>
</feature>
<evidence type="ECO:0000313" key="5">
    <source>
        <dbReference type="EMBL" id="EMA02223.1"/>
    </source>
</evidence>
<evidence type="ECO:0000313" key="6">
    <source>
        <dbReference type="EMBL" id="QCQ75008.1"/>
    </source>
</evidence>
<dbReference type="PANTHER" id="PTHR36435">
    <property type="entry name" value="SLR1288 PROTEIN"/>
    <property type="match status" value="1"/>
</dbReference>
<dbReference type="Proteomes" id="UP000011603">
    <property type="component" value="Unassembled WGS sequence"/>
</dbReference>
<dbReference type="GO" id="GO:0008237">
    <property type="term" value="F:metallopeptidase activity"/>
    <property type="evidence" value="ECO:0007669"/>
    <property type="project" value="UniProtKB-KW"/>
</dbReference>
<dbReference type="InterPro" id="IPR052710">
    <property type="entry name" value="CAAX_protease"/>
</dbReference>
<reference evidence="3 7" key="2">
    <citation type="journal article" date="2012" name="J. Bacteriol.">
        <title>Complete genome sequence of the metabolically versatile halophilic archaeon Haloferax mediterranei, a poly(3-hydroxybutyrate-co-3-hydroxyvalerate) producer.</title>
        <authorList>
            <person name="Han J."/>
            <person name="Zhang F."/>
            <person name="Hou J."/>
            <person name="Liu X."/>
            <person name="Li M."/>
            <person name="Liu H."/>
            <person name="Cai L."/>
            <person name="Zhang B."/>
            <person name="Chen Y."/>
            <person name="Zhou J."/>
            <person name="Hu S."/>
            <person name="Xiang H."/>
        </authorList>
    </citation>
    <scope>NUCLEOTIDE SEQUENCE [LARGE SCALE GENOMIC DNA]</scope>
    <source>
        <strain evidence="7">ATCC 33500 / DSM 1411 / JCM 8866 / NBRC 14739 / NCIMB 2177 / R-4</strain>
        <strain evidence="3">CGMCC 1.2087</strain>
    </source>
</reference>
<feature type="transmembrane region" description="Helical" evidence="1">
    <location>
        <begin position="21"/>
        <end position="54"/>
    </location>
</feature>
<dbReference type="Proteomes" id="UP000299011">
    <property type="component" value="Chromosome"/>
</dbReference>
<evidence type="ECO:0000313" key="7">
    <source>
        <dbReference type="Proteomes" id="UP000006469"/>
    </source>
</evidence>
<dbReference type="GO" id="GO:0080120">
    <property type="term" value="P:CAAX-box protein maturation"/>
    <property type="evidence" value="ECO:0007669"/>
    <property type="project" value="UniProtKB-ARBA"/>
</dbReference>
<evidence type="ECO:0000313" key="10">
    <source>
        <dbReference type="Proteomes" id="UP000299011"/>
    </source>
</evidence>
<reference evidence="5 8" key="3">
    <citation type="journal article" date="2014" name="PLoS Genet.">
        <title>Phylogenetically driven sequencing of extremely halophilic archaea reveals strategies for static and dynamic osmo-response.</title>
        <authorList>
            <person name="Becker E.A."/>
            <person name="Seitzer P.M."/>
            <person name="Tritt A."/>
            <person name="Larsen D."/>
            <person name="Krusor M."/>
            <person name="Yao A.I."/>
            <person name="Wu D."/>
            <person name="Madern D."/>
            <person name="Eisen J.A."/>
            <person name="Darling A.E."/>
            <person name="Facciotti M.T."/>
        </authorList>
    </citation>
    <scope>NUCLEOTIDE SEQUENCE [LARGE SCALE GENOMIC DNA]</scope>
    <source>
        <strain evidence="5">ATCC 33500</strain>
        <strain evidence="8">ATCC 33500 / DSM 1411 / JCM 8866 / NBRC 14739 / NCIMB 2177 / R-4</strain>
    </source>
</reference>
<protein>
    <submittedName>
        <fullName evidence="6">CPBP family intramembrane metalloprotease</fullName>
    </submittedName>
</protein>
<keyword evidence="8" id="KW-1185">Reference proteome</keyword>
<dbReference type="AlphaFoldDB" id="I3R2P4"/>
<feature type="transmembrane region" description="Helical" evidence="1">
    <location>
        <begin position="141"/>
        <end position="161"/>
    </location>
</feature>
<reference evidence="4 9" key="4">
    <citation type="submission" date="2014-04" db="EMBL/GenBank/DDBJ databases">
        <title>Transcriptional profiles of Haloferax mediterranei on the basis of nitrogen availability.</title>
        <authorList>
            <person name="Bautista V."/>
        </authorList>
    </citation>
    <scope>NUCLEOTIDE SEQUENCE [LARGE SCALE GENOMIC DNA]</scope>
    <source>
        <strain evidence="4">ATCC 33500</strain>
        <strain evidence="9">ATCC 33500 / DSM 1411 / JCM 8866 / NBRC 14739 / NCIMB 2177 / R-4</strain>
    </source>
</reference>
<dbReference type="KEGG" id="hme:HFX_0781"/>
<name>I3R2P4_HALMT</name>
<dbReference type="PaxDb" id="523841-HFX_0781"/>
<dbReference type="eggNOG" id="arCOG02766">
    <property type="taxonomic scope" value="Archaea"/>
</dbReference>
<dbReference type="STRING" id="523841.HFX_0781"/>
<dbReference type="Proteomes" id="UP000027075">
    <property type="component" value="Chromosome"/>
</dbReference>
<reference evidence="3" key="1">
    <citation type="journal article" date="2012" name="Appl. Environ. Microbiol.">
        <title>Identification of the haloarchaeal phasin (PhaP) that functions in polyhydroxyalkanoate accumulation and granule formation in Haloferax mediterranei.</title>
        <authorList>
            <person name="Cai S."/>
            <person name="Cai L."/>
            <person name="Liu H."/>
            <person name="Liu X."/>
            <person name="Han J."/>
            <person name="Zhou J."/>
            <person name="Xiang H."/>
        </authorList>
    </citation>
    <scope>NUCLEOTIDE SEQUENCE</scope>
    <source>
        <strain evidence="3">CGMCC 1.2087</strain>
    </source>
</reference>
<dbReference type="PANTHER" id="PTHR36435:SF1">
    <property type="entry name" value="CAAX AMINO TERMINAL PROTEASE FAMILY PROTEIN"/>
    <property type="match status" value="1"/>
</dbReference>
<dbReference type="GO" id="GO:0006508">
    <property type="term" value="P:proteolysis"/>
    <property type="evidence" value="ECO:0007669"/>
    <property type="project" value="UniProtKB-KW"/>
</dbReference>
<dbReference type="RefSeq" id="WP_004057449.1">
    <property type="nucleotide sequence ID" value="NC_017941.2"/>
</dbReference>
<dbReference type="GeneID" id="40156138"/>
<keyword evidence="1" id="KW-0472">Membrane</keyword>
<keyword evidence="1" id="KW-1133">Transmembrane helix</keyword>